<name>A0A075K3Q6_9GAMM</name>
<dbReference type="PATRIC" id="fig|1217721.7.peg.3524"/>
<dbReference type="EMBL" id="CP008884">
    <property type="protein sequence ID" value="AIF48846.1"/>
    <property type="molecule type" value="Genomic_DNA"/>
</dbReference>
<accession>A0A075K3Q6</accession>
<protein>
    <submittedName>
        <fullName evidence="1">Uncharacterized protein</fullName>
    </submittedName>
</protein>
<proteinExistence type="predicted"/>
<dbReference type="AlphaFoldDB" id="A0A075K3Q6"/>
<evidence type="ECO:0000313" key="1">
    <source>
        <dbReference type="EMBL" id="AIF48846.1"/>
    </source>
</evidence>
<keyword evidence="2" id="KW-1185">Reference proteome</keyword>
<dbReference type="Proteomes" id="UP000027987">
    <property type="component" value="Chromosome"/>
</dbReference>
<gene>
    <name evidence="1" type="ORF">HY57_17165</name>
</gene>
<sequence>MGQSSFLPDMYFAWDARLERATNEAVRSYYRDRYQVNEKELTAVRATVGLLRQTGFRNVTANTFMIERVTPLSLEDENYLVEAIFRDTWGPRLQPYLSGEDYGELSRLCDPLHTDFALRRPDFHFLQTFTLVIGEI</sequence>
<organism evidence="1 2">
    <name type="scientific">Dyella japonica A8</name>
    <dbReference type="NCBI Taxonomy" id="1217721"/>
    <lineage>
        <taxon>Bacteria</taxon>
        <taxon>Pseudomonadati</taxon>
        <taxon>Pseudomonadota</taxon>
        <taxon>Gammaproteobacteria</taxon>
        <taxon>Lysobacterales</taxon>
        <taxon>Rhodanobacteraceae</taxon>
        <taxon>Dyella</taxon>
    </lineage>
</organism>
<dbReference type="KEGG" id="dja:HY57_17165"/>
<dbReference type="HOGENOM" id="CLU_1872153_0_0_6"/>
<evidence type="ECO:0000313" key="2">
    <source>
        <dbReference type="Proteomes" id="UP000027987"/>
    </source>
</evidence>
<reference evidence="1 2" key="1">
    <citation type="submission" date="2014-07" db="EMBL/GenBank/DDBJ databases">
        <title>Complete Genome Sequence of Dyella japonica Strain A8 Isolated from Malaysian Tropical Soil.</title>
        <authorList>
            <person name="Hui R.K.H."/>
            <person name="Chen J.-W."/>
            <person name="Chan K.-G."/>
            <person name="Leung F.C.C."/>
        </authorList>
    </citation>
    <scope>NUCLEOTIDE SEQUENCE [LARGE SCALE GENOMIC DNA]</scope>
    <source>
        <strain evidence="1 2">A8</strain>
    </source>
</reference>